<name>A0A4S8MU18_DENBC</name>
<evidence type="ECO:0000313" key="1">
    <source>
        <dbReference type="EMBL" id="THV06687.1"/>
    </source>
</evidence>
<proteinExistence type="predicted"/>
<dbReference type="OrthoDB" id="58416at2759"/>
<protein>
    <submittedName>
        <fullName evidence="1">Uncharacterized protein</fullName>
    </submittedName>
</protein>
<evidence type="ECO:0000313" key="2">
    <source>
        <dbReference type="Proteomes" id="UP000297245"/>
    </source>
</evidence>
<sequence length="246" mass="27028">MIELLPVVAEDISASSARDHLVCVNALMKNTLIRALNQILQLVPSIQSGQSPAFVGFMEYVVVFCDMTCLHLSGDERFLTTPNAEGIALVEVFGPECNPNGKSLRERLEKLREVASSFKESPAEADMSKLEVLLGDGGELGKMMKKQLELMGDKNLGKDIKDEVLRNMIQENIGWISQNSDITVLLPFIVAHHDPSTAGGWPQIPPEGLAELPKMVEVRAECWKFAPFNPVSGEKNVSALHDSQCK</sequence>
<accession>A0A4S8MU18</accession>
<gene>
    <name evidence="1" type="ORF">K435DRAFT_451282</name>
</gene>
<keyword evidence="2" id="KW-1185">Reference proteome</keyword>
<reference evidence="1 2" key="1">
    <citation type="journal article" date="2019" name="Nat. Ecol. Evol.">
        <title>Megaphylogeny resolves global patterns of mushroom evolution.</title>
        <authorList>
            <person name="Varga T."/>
            <person name="Krizsan K."/>
            <person name="Foldi C."/>
            <person name="Dima B."/>
            <person name="Sanchez-Garcia M."/>
            <person name="Sanchez-Ramirez S."/>
            <person name="Szollosi G.J."/>
            <person name="Szarkandi J.G."/>
            <person name="Papp V."/>
            <person name="Albert L."/>
            <person name="Andreopoulos W."/>
            <person name="Angelini C."/>
            <person name="Antonin V."/>
            <person name="Barry K.W."/>
            <person name="Bougher N.L."/>
            <person name="Buchanan P."/>
            <person name="Buyck B."/>
            <person name="Bense V."/>
            <person name="Catcheside P."/>
            <person name="Chovatia M."/>
            <person name="Cooper J."/>
            <person name="Damon W."/>
            <person name="Desjardin D."/>
            <person name="Finy P."/>
            <person name="Geml J."/>
            <person name="Haridas S."/>
            <person name="Hughes K."/>
            <person name="Justo A."/>
            <person name="Karasinski D."/>
            <person name="Kautmanova I."/>
            <person name="Kiss B."/>
            <person name="Kocsube S."/>
            <person name="Kotiranta H."/>
            <person name="LaButti K.M."/>
            <person name="Lechner B.E."/>
            <person name="Liimatainen K."/>
            <person name="Lipzen A."/>
            <person name="Lukacs Z."/>
            <person name="Mihaltcheva S."/>
            <person name="Morgado L.N."/>
            <person name="Niskanen T."/>
            <person name="Noordeloos M.E."/>
            <person name="Ohm R.A."/>
            <person name="Ortiz-Santana B."/>
            <person name="Ovrebo C."/>
            <person name="Racz N."/>
            <person name="Riley R."/>
            <person name="Savchenko A."/>
            <person name="Shiryaev A."/>
            <person name="Soop K."/>
            <person name="Spirin V."/>
            <person name="Szebenyi C."/>
            <person name="Tomsovsky M."/>
            <person name="Tulloss R.E."/>
            <person name="Uehling J."/>
            <person name="Grigoriev I.V."/>
            <person name="Vagvolgyi C."/>
            <person name="Papp T."/>
            <person name="Martin F.M."/>
            <person name="Miettinen O."/>
            <person name="Hibbett D.S."/>
            <person name="Nagy L.G."/>
        </authorList>
    </citation>
    <scope>NUCLEOTIDE SEQUENCE [LARGE SCALE GENOMIC DNA]</scope>
    <source>
        <strain evidence="1 2">CBS 962.96</strain>
    </source>
</reference>
<dbReference type="EMBL" id="ML179041">
    <property type="protein sequence ID" value="THV06687.1"/>
    <property type="molecule type" value="Genomic_DNA"/>
</dbReference>
<dbReference type="Proteomes" id="UP000297245">
    <property type="component" value="Unassembled WGS sequence"/>
</dbReference>
<organism evidence="1 2">
    <name type="scientific">Dendrothele bispora (strain CBS 962.96)</name>
    <dbReference type="NCBI Taxonomy" id="1314807"/>
    <lineage>
        <taxon>Eukaryota</taxon>
        <taxon>Fungi</taxon>
        <taxon>Dikarya</taxon>
        <taxon>Basidiomycota</taxon>
        <taxon>Agaricomycotina</taxon>
        <taxon>Agaricomycetes</taxon>
        <taxon>Agaricomycetidae</taxon>
        <taxon>Agaricales</taxon>
        <taxon>Agaricales incertae sedis</taxon>
        <taxon>Dendrothele</taxon>
    </lineage>
</organism>
<dbReference type="AlphaFoldDB" id="A0A4S8MU18"/>